<sequence length="432" mass="48404">MSQPSVNPPPHRSSKPASVLPYKTANLRDHYRIGKKLGQGQFGTTYLCVDKNDGKEYACKSIPKRKLLCREDYEDVWREIQIMHHLSEHANVVRIKGTYEDALFVHLVMELCAGGELFDRIIQKGHYSERKAALLMKTIVGVVEACHSLGVMHRDLKPENFLFASTDEDAALKATDFGLSVFYKPGDTFSDVVGSPYYVAPEVLRKLYGPESDVWSAGVILYILLSGVPPFWAGHPWIVDDKVAPDRPLDSAVLSRLKQFSAMNKLKKMALRVIAESLSEEEIGGLKELFKMIDMDNSGTITFDELKEGLKRADIDKNGTIDYGEFLAATVHMNKLEREENLKSAFSYFDKDGSGYITIDELSQACKEFGLDDIHLDEMIKEVDQDNDGQIDYSEFTAMMRKGNGGIGNGGVGRRTMRNSINFNLGDAFKTT</sequence>
<evidence type="ECO:0000313" key="17">
    <source>
        <dbReference type="EMBL" id="KAG6531261.1"/>
    </source>
</evidence>
<feature type="domain" description="EF-hand" evidence="16">
    <location>
        <begin position="375"/>
        <end position="406"/>
    </location>
</feature>
<dbReference type="GO" id="GO:0004674">
    <property type="term" value="F:protein serine/threonine kinase activity"/>
    <property type="evidence" value="ECO:0007669"/>
    <property type="project" value="UniProtKB-KW"/>
</dbReference>
<dbReference type="InterPro" id="IPR000719">
    <property type="entry name" value="Prot_kinase_dom"/>
</dbReference>
<dbReference type="InterPro" id="IPR011009">
    <property type="entry name" value="Kinase-like_dom_sf"/>
</dbReference>
<dbReference type="Pfam" id="PF00036">
    <property type="entry name" value="EF-hand_1"/>
    <property type="match status" value="1"/>
</dbReference>
<evidence type="ECO:0000259" key="15">
    <source>
        <dbReference type="PROSITE" id="PS50011"/>
    </source>
</evidence>
<proteinExistence type="inferred from homology"/>
<keyword evidence="7" id="KW-0418">Kinase</keyword>
<reference evidence="17 18" key="1">
    <citation type="submission" date="2020-08" db="EMBL/GenBank/DDBJ databases">
        <title>Plant Genome Project.</title>
        <authorList>
            <person name="Zhang R.-G."/>
        </authorList>
    </citation>
    <scope>NUCLEOTIDE SEQUENCE [LARGE SCALE GENOMIC DNA]</scope>
    <source>
        <tissue evidence="17">Rhizome</tissue>
    </source>
</reference>
<evidence type="ECO:0000256" key="3">
    <source>
        <dbReference type="ARBA" id="ARBA00022679"/>
    </source>
</evidence>
<keyword evidence="5" id="KW-0677">Repeat</keyword>
<evidence type="ECO:0000313" key="18">
    <source>
        <dbReference type="Proteomes" id="UP000734854"/>
    </source>
</evidence>
<evidence type="ECO:0000256" key="1">
    <source>
        <dbReference type="ARBA" id="ARBA00012513"/>
    </source>
</evidence>
<evidence type="ECO:0000256" key="12">
    <source>
        <dbReference type="ARBA" id="ARBA00048679"/>
    </source>
</evidence>
<dbReference type="PROSITE" id="PS00107">
    <property type="entry name" value="PROTEIN_KINASE_ATP"/>
    <property type="match status" value="1"/>
</dbReference>
<dbReference type="PROSITE" id="PS00108">
    <property type="entry name" value="PROTEIN_KINASE_ST"/>
    <property type="match status" value="1"/>
</dbReference>
<evidence type="ECO:0000256" key="13">
    <source>
        <dbReference type="PROSITE-ProRule" id="PRU10141"/>
    </source>
</evidence>
<feature type="domain" description="Protein kinase" evidence="15">
    <location>
        <begin position="31"/>
        <end position="283"/>
    </location>
</feature>
<dbReference type="FunFam" id="1.10.510.10:FF:001294">
    <property type="entry name" value="CDPK-related kinase 3"/>
    <property type="match status" value="1"/>
</dbReference>
<dbReference type="Proteomes" id="UP000734854">
    <property type="component" value="Unassembled WGS sequence"/>
</dbReference>
<dbReference type="InterPro" id="IPR017441">
    <property type="entry name" value="Protein_kinase_ATP_BS"/>
</dbReference>
<comment type="catalytic activity">
    <reaction evidence="12">
        <text>L-seryl-[protein] + ATP = O-phospho-L-seryl-[protein] + ADP + H(+)</text>
        <dbReference type="Rhea" id="RHEA:17989"/>
        <dbReference type="Rhea" id="RHEA-COMP:9863"/>
        <dbReference type="Rhea" id="RHEA-COMP:11604"/>
        <dbReference type="ChEBI" id="CHEBI:15378"/>
        <dbReference type="ChEBI" id="CHEBI:29999"/>
        <dbReference type="ChEBI" id="CHEBI:30616"/>
        <dbReference type="ChEBI" id="CHEBI:83421"/>
        <dbReference type="ChEBI" id="CHEBI:456216"/>
        <dbReference type="EC" id="2.7.11.1"/>
    </reaction>
</comment>
<protein>
    <recommendedName>
        <fullName evidence="1">non-specific serine/threonine protein kinase</fullName>
        <ecNumber evidence="1">2.7.11.1</ecNumber>
    </recommendedName>
</protein>
<accession>A0A8J5I143</accession>
<evidence type="ECO:0000256" key="8">
    <source>
        <dbReference type="ARBA" id="ARBA00022837"/>
    </source>
</evidence>
<dbReference type="PROSITE" id="PS50222">
    <property type="entry name" value="EF_HAND_2"/>
    <property type="match status" value="3"/>
</dbReference>
<dbReference type="GO" id="GO:0005524">
    <property type="term" value="F:ATP binding"/>
    <property type="evidence" value="ECO:0007669"/>
    <property type="project" value="UniProtKB-UniRule"/>
</dbReference>
<dbReference type="CDD" id="cd00051">
    <property type="entry name" value="EFh"/>
    <property type="match status" value="1"/>
</dbReference>
<keyword evidence="2 14" id="KW-0723">Serine/threonine-protein kinase</keyword>
<evidence type="ECO:0000256" key="11">
    <source>
        <dbReference type="ARBA" id="ARBA00047899"/>
    </source>
</evidence>
<dbReference type="AlphaFoldDB" id="A0A8J5I143"/>
<dbReference type="SMART" id="SM00054">
    <property type="entry name" value="EFh"/>
    <property type="match status" value="3"/>
</dbReference>
<dbReference type="SMART" id="SM00220">
    <property type="entry name" value="S_TKc"/>
    <property type="match status" value="1"/>
</dbReference>
<evidence type="ECO:0000256" key="14">
    <source>
        <dbReference type="RuleBase" id="RU000304"/>
    </source>
</evidence>
<evidence type="ECO:0000259" key="16">
    <source>
        <dbReference type="PROSITE" id="PS50222"/>
    </source>
</evidence>
<dbReference type="PROSITE" id="PS00018">
    <property type="entry name" value="EF_HAND_1"/>
    <property type="match status" value="3"/>
</dbReference>
<feature type="domain" description="EF-hand" evidence="16">
    <location>
        <begin position="281"/>
        <end position="316"/>
    </location>
</feature>
<dbReference type="GO" id="GO:0005509">
    <property type="term" value="F:calcium ion binding"/>
    <property type="evidence" value="ECO:0007669"/>
    <property type="project" value="InterPro"/>
</dbReference>
<evidence type="ECO:0000256" key="2">
    <source>
        <dbReference type="ARBA" id="ARBA00022527"/>
    </source>
</evidence>
<gene>
    <name evidence="17" type="ORF">ZIOFF_005065</name>
</gene>
<dbReference type="InterPro" id="IPR050205">
    <property type="entry name" value="CDPK_Ser/Thr_kinases"/>
</dbReference>
<organism evidence="17 18">
    <name type="scientific">Zingiber officinale</name>
    <name type="common">Ginger</name>
    <name type="synonym">Amomum zingiber</name>
    <dbReference type="NCBI Taxonomy" id="94328"/>
    <lineage>
        <taxon>Eukaryota</taxon>
        <taxon>Viridiplantae</taxon>
        <taxon>Streptophyta</taxon>
        <taxon>Embryophyta</taxon>
        <taxon>Tracheophyta</taxon>
        <taxon>Spermatophyta</taxon>
        <taxon>Magnoliopsida</taxon>
        <taxon>Liliopsida</taxon>
        <taxon>Zingiberales</taxon>
        <taxon>Zingiberaceae</taxon>
        <taxon>Zingiber</taxon>
    </lineage>
</organism>
<dbReference type="Pfam" id="PF00069">
    <property type="entry name" value="Pkinase"/>
    <property type="match status" value="1"/>
</dbReference>
<name>A0A8J5I143_ZINOF</name>
<evidence type="ECO:0000256" key="7">
    <source>
        <dbReference type="ARBA" id="ARBA00022777"/>
    </source>
</evidence>
<comment type="caution">
    <text evidence="17">The sequence shown here is derived from an EMBL/GenBank/DDBJ whole genome shotgun (WGS) entry which is preliminary data.</text>
</comment>
<evidence type="ECO:0000256" key="10">
    <source>
        <dbReference type="ARBA" id="ARBA00024334"/>
    </source>
</evidence>
<keyword evidence="9 13" id="KW-0067">ATP-binding</keyword>
<keyword evidence="18" id="KW-1185">Reference proteome</keyword>
<dbReference type="Gene3D" id="1.10.238.10">
    <property type="entry name" value="EF-hand"/>
    <property type="match status" value="1"/>
</dbReference>
<keyword evidence="4" id="KW-0479">Metal-binding</keyword>
<dbReference type="EMBL" id="JACMSC010000002">
    <property type="protein sequence ID" value="KAG6531261.1"/>
    <property type="molecule type" value="Genomic_DNA"/>
</dbReference>
<feature type="domain" description="EF-hand" evidence="16">
    <location>
        <begin position="337"/>
        <end position="372"/>
    </location>
</feature>
<dbReference type="InterPro" id="IPR002048">
    <property type="entry name" value="EF_hand_dom"/>
</dbReference>
<comment type="catalytic activity">
    <reaction evidence="11">
        <text>L-threonyl-[protein] + ATP = O-phospho-L-threonyl-[protein] + ADP + H(+)</text>
        <dbReference type="Rhea" id="RHEA:46608"/>
        <dbReference type="Rhea" id="RHEA-COMP:11060"/>
        <dbReference type="Rhea" id="RHEA-COMP:11605"/>
        <dbReference type="ChEBI" id="CHEBI:15378"/>
        <dbReference type="ChEBI" id="CHEBI:30013"/>
        <dbReference type="ChEBI" id="CHEBI:30616"/>
        <dbReference type="ChEBI" id="CHEBI:61977"/>
        <dbReference type="ChEBI" id="CHEBI:456216"/>
        <dbReference type="EC" id="2.7.11.1"/>
    </reaction>
</comment>
<evidence type="ECO:0000256" key="5">
    <source>
        <dbReference type="ARBA" id="ARBA00022737"/>
    </source>
</evidence>
<dbReference type="InterPro" id="IPR011992">
    <property type="entry name" value="EF-hand-dom_pair"/>
</dbReference>
<dbReference type="PROSITE" id="PS50011">
    <property type="entry name" value="PROTEIN_KINASE_DOM"/>
    <property type="match status" value="1"/>
</dbReference>
<dbReference type="FunFam" id="3.30.200.20:FF:000004">
    <property type="entry name" value="Calcium-dependent protein kinase 1"/>
    <property type="match status" value="1"/>
</dbReference>
<feature type="binding site" evidence="13">
    <location>
        <position position="60"/>
    </location>
    <ligand>
        <name>ATP</name>
        <dbReference type="ChEBI" id="CHEBI:30616"/>
    </ligand>
</feature>
<dbReference type="CDD" id="cd05117">
    <property type="entry name" value="STKc_CAMK"/>
    <property type="match status" value="1"/>
</dbReference>
<evidence type="ECO:0000256" key="4">
    <source>
        <dbReference type="ARBA" id="ARBA00022723"/>
    </source>
</evidence>
<evidence type="ECO:0000256" key="9">
    <source>
        <dbReference type="ARBA" id="ARBA00022840"/>
    </source>
</evidence>
<dbReference type="SUPFAM" id="SSF47473">
    <property type="entry name" value="EF-hand"/>
    <property type="match status" value="1"/>
</dbReference>
<dbReference type="SUPFAM" id="SSF56112">
    <property type="entry name" value="Protein kinase-like (PK-like)"/>
    <property type="match status" value="1"/>
</dbReference>
<dbReference type="Gene3D" id="1.10.510.10">
    <property type="entry name" value="Transferase(Phosphotransferase) domain 1"/>
    <property type="match status" value="1"/>
</dbReference>
<keyword evidence="3" id="KW-0808">Transferase</keyword>
<dbReference type="Gene3D" id="3.30.200.20">
    <property type="entry name" value="Phosphorylase Kinase, domain 1"/>
    <property type="match status" value="1"/>
</dbReference>
<keyword evidence="8" id="KW-0106">Calcium</keyword>
<dbReference type="PANTHER" id="PTHR24349">
    <property type="entry name" value="SERINE/THREONINE-PROTEIN KINASE"/>
    <property type="match status" value="1"/>
</dbReference>
<dbReference type="InterPro" id="IPR008271">
    <property type="entry name" value="Ser/Thr_kinase_AS"/>
</dbReference>
<dbReference type="Pfam" id="PF13499">
    <property type="entry name" value="EF-hand_7"/>
    <property type="match status" value="1"/>
</dbReference>
<dbReference type="InterPro" id="IPR018247">
    <property type="entry name" value="EF_Hand_1_Ca_BS"/>
</dbReference>
<dbReference type="FunFam" id="1.10.238.10:FF:000003">
    <property type="entry name" value="Calmodulin A"/>
    <property type="match status" value="1"/>
</dbReference>
<dbReference type="EC" id="2.7.11.1" evidence="1"/>
<keyword evidence="6 13" id="KW-0547">Nucleotide-binding</keyword>
<comment type="similarity">
    <text evidence="10">Belongs to the protein kinase superfamily. Ser/Thr protein kinase family. CDPK subfamily.</text>
</comment>
<evidence type="ECO:0000256" key="6">
    <source>
        <dbReference type="ARBA" id="ARBA00022741"/>
    </source>
</evidence>